<gene>
    <name evidence="2" type="ORF">GW587_11415</name>
</gene>
<proteinExistence type="predicted"/>
<evidence type="ECO:0000259" key="1">
    <source>
        <dbReference type="Pfam" id="PF01593"/>
    </source>
</evidence>
<dbReference type="NCBIfam" id="TIGR03467">
    <property type="entry name" value="HpnE"/>
    <property type="match status" value="1"/>
</dbReference>
<dbReference type="InterPro" id="IPR017830">
    <property type="entry name" value="SQase_HpnE"/>
</dbReference>
<sequence length="473" mass="50734">MAEPPEDKRLAAKAEPDLTSRSIAVIGSGWAGCAAAVELARAGYKVTLLESARTLGGRARRVDTDRAHLDNGQHILLGAYSETLRLMKLTGVDRKQALLTLPLQMRYPDGSGGMDFAVPELPLPAPLHLAAALLRAKGLQREDKLSLMRFSTAARWMGWQLNDDCSVSELLQRFDQTPRLIQLMWRPLCLAALNTPPERASARIFLNVLRDSLGARRRSASDMLLPRVDLSALFPQAAAAFVEAHGGSVRTGAKVQALRPIENRLWQLNISGAAVGGTWSTYFSGVVLATGASQAATLLHDIPDTDTAALCAQLTGFAPEAITTCYLQYDPATKLGQPFYALLDDAENHQYGQFVFDRGQLDPAQAGLLAVIISASAKAADQPQELLAEALAVQLAVVFQRPELGRPTWFKVITEKRATYACSPGLVRPSNASGLPGLAIAGDYTASDYPATLETAVRSGIAAAALLNRSAVQ</sequence>
<dbReference type="PANTHER" id="PTHR42923">
    <property type="entry name" value="PROTOPORPHYRINOGEN OXIDASE"/>
    <property type="match status" value="1"/>
</dbReference>
<keyword evidence="3" id="KW-1185">Reference proteome</keyword>
<dbReference type="Proteomes" id="UP000666369">
    <property type="component" value="Unassembled WGS sequence"/>
</dbReference>
<dbReference type="Pfam" id="PF01593">
    <property type="entry name" value="Amino_oxidase"/>
    <property type="match status" value="1"/>
</dbReference>
<organism evidence="2 3">
    <name type="scientific">Duganella aceris</name>
    <dbReference type="NCBI Taxonomy" id="2703883"/>
    <lineage>
        <taxon>Bacteria</taxon>
        <taxon>Pseudomonadati</taxon>
        <taxon>Pseudomonadota</taxon>
        <taxon>Betaproteobacteria</taxon>
        <taxon>Burkholderiales</taxon>
        <taxon>Oxalobacteraceae</taxon>
        <taxon>Telluria group</taxon>
        <taxon>Duganella</taxon>
    </lineage>
</organism>
<evidence type="ECO:0000313" key="2">
    <source>
        <dbReference type="EMBL" id="NGZ84862.1"/>
    </source>
</evidence>
<dbReference type="InterPro" id="IPR050464">
    <property type="entry name" value="Zeta_carotene_desat/Oxidored"/>
</dbReference>
<dbReference type="Gene3D" id="3.50.50.60">
    <property type="entry name" value="FAD/NAD(P)-binding domain"/>
    <property type="match status" value="1"/>
</dbReference>
<evidence type="ECO:0000313" key="3">
    <source>
        <dbReference type="Proteomes" id="UP000666369"/>
    </source>
</evidence>
<dbReference type="SUPFAM" id="SSF51905">
    <property type="entry name" value="FAD/NAD(P)-binding domain"/>
    <property type="match status" value="1"/>
</dbReference>
<dbReference type="InterPro" id="IPR002937">
    <property type="entry name" value="Amino_oxidase"/>
</dbReference>
<protein>
    <submittedName>
        <fullName evidence="2">NAD(P)-binding protein</fullName>
    </submittedName>
</protein>
<feature type="domain" description="Amine oxidase" evidence="1">
    <location>
        <begin position="31"/>
        <end position="467"/>
    </location>
</feature>
<comment type="caution">
    <text evidence="2">The sequence shown here is derived from an EMBL/GenBank/DDBJ whole genome shotgun (WGS) entry which is preliminary data.</text>
</comment>
<dbReference type="EMBL" id="JAADJT010000004">
    <property type="protein sequence ID" value="NGZ84862.1"/>
    <property type="molecule type" value="Genomic_DNA"/>
</dbReference>
<dbReference type="InterPro" id="IPR036188">
    <property type="entry name" value="FAD/NAD-bd_sf"/>
</dbReference>
<reference evidence="3" key="1">
    <citation type="submission" date="2023-07" db="EMBL/GenBank/DDBJ databases">
        <title>Duganella aceri sp. nov., isolated from tree sap.</title>
        <authorList>
            <person name="Kim I.S."/>
        </authorList>
    </citation>
    <scope>NUCLEOTIDE SEQUENCE [LARGE SCALE GENOMIC DNA]</scope>
    <source>
        <strain evidence="3">SAP-35</strain>
    </source>
</reference>
<name>A0ABX0FK17_9BURK</name>
<dbReference type="PANTHER" id="PTHR42923:SF47">
    <property type="entry name" value="BLR3003 PROTEIN"/>
    <property type="match status" value="1"/>
</dbReference>
<accession>A0ABX0FK17</accession>